<dbReference type="Gene3D" id="1.20.1600.10">
    <property type="entry name" value="Outer membrane efflux proteins (OEP)"/>
    <property type="match status" value="1"/>
</dbReference>
<evidence type="ECO:0000256" key="1">
    <source>
        <dbReference type="ARBA" id="ARBA00004442"/>
    </source>
</evidence>
<evidence type="ECO:0000256" key="6">
    <source>
        <dbReference type="ARBA" id="ARBA00023237"/>
    </source>
</evidence>
<keyword evidence="2" id="KW-0813">Transport</keyword>
<reference evidence="8" key="1">
    <citation type="submission" date="2016-10" db="EMBL/GenBank/DDBJ databases">
        <title>Sequence of Gallionella enrichment culture.</title>
        <authorList>
            <person name="Poehlein A."/>
            <person name="Muehling M."/>
            <person name="Daniel R."/>
        </authorList>
    </citation>
    <scope>NUCLEOTIDE SEQUENCE</scope>
</reference>
<evidence type="ECO:0000256" key="2">
    <source>
        <dbReference type="ARBA" id="ARBA00022448"/>
    </source>
</evidence>
<protein>
    <submittedName>
        <fullName evidence="8">Outer membrane protein TolC</fullName>
    </submittedName>
</protein>
<comment type="subcellular location">
    <subcellularLocation>
        <location evidence="1">Cell outer membrane</location>
    </subcellularLocation>
</comment>
<dbReference type="InterPro" id="IPR003423">
    <property type="entry name" value="OMP_efflux"/>
</dbReference>
<keyword evidence="4" id="KW-0812">Transmembrane</keyword>
<comment type="caution">
    <text evidence="8">The sequence shown here is derived from an EMBL/GenBank/DDBJ whole genome shotgun (WGS) entry which is preliminary data.</text>
</comment>
<evidence type="ECO:0000256" key="7">
    <source>
        <dbReference type="SAM" id="Coils"/>
    </source>
</evidence>
<dbReference type="Pfam" id="PF02321">
    <property type="entry name" value="OEP"/>
    <property type="match status" value="2"/>
</dbReference>
<keyword evidence="3" id="KW-1134">Transmembrane beta strand</keyword>
<dbReference type="PANTHER" id="PTHR30026">
    <property type="entry name" value="OUTER MEMBRANE PROTEIN TOLC"/>
    <property type="match status" value="1"/>
</dbReference>
<sequence length="445" mass="48490">MKYSIVTMSILLALGIQFPVQAADLVDVYHAAQSQDAVFASARAARQAGEEKLTQGRSLLLPSVTFNANTTSNDVTIDYGTASPIFVSGGMRYNTHGYGVNLVQPLFREQNWAAYNQSELQVAISEAQFKLAEQDVILRSAQTYFDVLIAQDTVQLTAAQKTAIAEDLDQAKHNFEVGSATVTDTYEAQARYDLIVAQELAAASNLEIKRRTLQKLINADVNDLNALSGAFKLETPDPADIQKWVNVSQQGNFQIVQAEAAYQLAEQEVARSRGGNLPTVDLVASYGSSIATGGVFGATDTRSTAIGVQLNIPLFQGGSIQSRWREAEANRERARQDLENTRRNVELQTRQAYLGVVSGIAQVQALQQALTSSESLLDASKVGHEVGVRTNLDVLNAQQQLFSTKRDLYQAQYSYLLSQLRLKAAAGNLAEADIVGVNRSLHQTQ</sequence>
<dbReference type="EMBL" id="MLJW01000030">
    <property type="protein sequence ID" value="OIR08667.1"/>
    <property type="molecule type" value="Genomic_DNA"/>
</dbReference>
<keyword evidence="5" id="KW-0472">Membrane</keyword>
<dbReference type="PANTHER" id="PTHR30026:SF20">
    <property type="entry name" value="OUTER MEMBRANE PROTEIN TOLC"/>
    <property type="match status" value="1"/>
</dbReference>
<evidence type="ECO:0000313" key="8">
    <source>
        <dbReference type="EMBL" id="OIR08667.1"/>
    </source>
</evidence>
<evidence type="ECO:0000256" key="4">
    <source>
        <dbReference type="ARBA" id="ARBA00022692"/>
    </source>
</evidence>
<gene>
    <name evidence="8" type="primary">tolC_6</name>
    <name evidence="8" type="ORF">GALL_90500</name>
</gene>
<dbReference type="GO" id="GO:0009279">
    <property type="term" value="C:cell outer membrane"/>
    <property type="evidence" value="ECO:0007669"/>
    <property type="project" value="UniProtKB-SubCell"/>
</dbReference>
<dbReference type="AlphaFoldDB" id="A0A1J5SL58"/>
<feature type="coiled-coil region" evidence="7">
    <location>
        <begin position="324"/>
        <end position="351"/>
    </location>
</feature>
<dbReference type="InterPro" id="IPR010130">
    <property type="entry name" value="T1SS_OMP_TolC"/>
</dbReference>
<accession>A0A1J5SL58</accession>
<proteinExistence type="predicted"/>
<keyword evidence="7" id="KW-0175">Coiled coil</keyword>
<evidence type="ECO:0000256" key="5">
    <source>
        <dbReference type="ARBA" id="ARBA00023136"/>
    </source>
</evidence>
<keyword evidence="6" id="KW-0998">Cell outer membrane</keyword>
<dbReference type="SUPFAM" id="SSF56954">
    <property type="entry name" value="Outer membrane efflux proteins (OEP)"/>
    <property type="match status" value="1"/>
</dbReference>
<organism evidence="8">
    <name type="scientific">mine drainage metagenome</name>
    <dbReference type="NCBI Taxonomy" id="410659"/>
    <lineage>
        <taxon>unclassified sequences</taxon>
        <taxon>metagenomes</taxon>
        <taxon>ecological metagenomes</taxon>
    </lineage>
</organism>
<evidence type="ECO:0000256" key="3">
    <source>
        <dbReference type="ARBA" id="ARBA00022452"/>
    </source>
</evidence>
<dbReference type="GO" id="GO:1990281">
    <property type="term" value="C:efflux pump complex"/>
    <property type="evidence" value="ECO:0007669"/>
    <property type="project" value="TreeGrafter"/>
</dbReference>
<dbReference type="InterPro" id="IPR051906">
    <property type="entry name" value="TolC-like"/>
</dbReference>
<dbReference type="NCBIfam" id="TIGR01844">
    <property type="entry name" value="type_I_sec_TolC"/>
    <property type="match status" value="1"/>
</dbReference>
<dbReference type="GO" id="GO:0015288">
    <property type="term" value="F:porin activity"/>
    <property type="evidence" value="ECO:0007669"/>
    <property type="project" value="TreeGrafter"/>
</dbReference>
<name>A0A1J5SL58_9ZZZZ</name>
<dbReference type="GO" id="GO:0015562">
    <property type="term" value="F:efflux transmembrane transporter activity"/>
    <property type="evidence" value="ECO:0007669"/>
    <property type="project" value="InterPro"/>
</dbReference>